<dbReference type="Proteomes" id="UP000597853">
    <property type="component" value="Unassembled WGS sequence"/>
</dbReference>
<gene>
    <name evidence="1" type="ORF">GCM10010285_65450</name>
</gene>
<evidence type="ECO:0000313" key="1">
    <source>
        <dbReference type="EMBL" id="GGS78247.1"/>
    </source>
</evidence>
<reference evidence="2" key="1">
    <citation type="journal article" date="2019" name="Int. J. Syst. Evol. Microbiol.">
        <title>The Global Catalogue of Microorganisms (GCM) 10K type strain sequencing project: providing services to taxonomists for standard genome sequencing and annotation.</title>
        <authorList>
            <consortium name="The Broad Institute Genomics Platform"/>
            <consortium name="The Broad Institute Genome Sequencing Center for Infectious Disease"/>
            <person name="Wu L."/>
            <person name="Ma J."/>
        </authorList>
    </citation>
    <scope>NUCLEOTIDE SEQUENCE [LARGE SCALE GENOMIC DNA]</scope>
    <source>
        <strain evidence="2">JCM 4416</strain>
    </source>
</reference>
<sequence length="119" mass="13368">MNPDPQPTAAPDLQRVLDQLEDQQRAHREHLATVDRILNSPAAAAVARYLHADGNGVTWREFLREIGGALRLADYLQDDRPDPARINPVIDRIFHRTATLQAQGGIRITRTPVHPVTRL</sequence>
<keyword evidence="2" id="KW-1185">Reference proteome</keyword>
<name>A0ABQ2TMI4_STREZ</name>
<evidence type="ECO:0000313" key="2">
    <source>
        <dbReference type="Proteomes" id="UP000597853"/>
    </source>
</evidence>
<comment type="caution">
    <text evidence="1">The sequence shown here is derived from an EMBL/GenBank/DDBJ whole genome shotgun (WGS) entry which is preliminary data.</text>
</comment>
<accession>A0ABQ2TMI4</accession>
<protein>
    <submittedName>
        <fullName evidence="1">Uncharacterized protein</fullName>
    </submittedName>
</protein>
<proteinExistence type="predicted"/>
<dbReference type="EMBL" id="BMTX01000050">
    <property type="protein sequence ID" value="GGS78247.1"/>
    <property type="molecule type" value="Genomic_DNA"/>
</dbReference>
<organism evidence="1 2">
    <name type="scientific">Streptomyces pseudogriseolus</name>
    <name type="common">Streptomyces gancidicus</name>
    <name type="synonym">Streptomyces rubiginosus</name>
    <dbReference type="NCBI Taxonomy" id="36817"/>
    <lineage>
        <taxon>Bacteria</taxon>
        <taxon>Bacillati</taxon>
        <taxon>Actinomycetota</taxon>
        <taxon>Actinomycetes</taxon>
        <taxon>Kitasatosporales</taxon>
        <taxon>Streptomycetaceae</taxon>
        <taxon>Streptomyces</taxon>
        <taxon>Streptomyces pseudogriseolus group</taxon>
    </lineage>
</organism>